<feature type="region of interest" description="Disordered" evidence="1">
    <location>
        <begin position="673"/>
        <end position="698"/>
    </location>
</feature>
<sequence>MPANPLQANDSVDYEFCNGQFCRLLSTFEVPSAESELRRSFTDLLIGHGAQNIYGKGGIPIGTKDEVLSRSRDRCPFCVFVRRAAQFAPKLLTHSGRSGDDLFVVQVSAQQEDEYLWLRVLPGDSPDGEAIGSLMLPGEQIVLVARSEDGGSRTGRVVGDKPDYDRMRKWLHLCDTGPAHRGVCTQFEDARTAERRSELLPRLRVVDVQDMRLVDIAWGERYVALSYVWGGASPPKLLKSQVEAFAVPGALEELVVAAPSTPATIRDLFSFTRNMGLRYLWFDSLCLIQDDPGDLLRGIANMELVYESSYVTLIAADTESANTGIPGVGVLARSVRQDVQRLKPGLDIMRVHSVDRHLRRSRWNTRGWTLQEYYLSRRTITFVNNQAYFRCRQRTWYEELWTDLEPGRPRGQDLDVLTFARDNMDLGTRDVATYSFLFQVLEIYRGRDLTDENDALRAMAGILGRVAARANTDIVQGMPARIFPLALLFLHTGERAPTRRERFPSWSWAGWKGRDVSWYPFDRMDLMNSADEDNDFNEDKELEKALEKFWISFGAVGPLEESENESCADGHFDEPETIWKPTRPVSVRKHPDDGTVDAEEDGLDWVRALPGVADSELDHHRHRHNHHHRQQQQQLAARPAALSVASDGVSLPVREYPLLVFDTATAHFRLKTIPEGGDEDDDGHCPDDAERPTFAEYGSRTYEVGGRDDEDCGVLYADEKLSLEDDNVERFAVLGECHKVEFPLEFDAYCEGEGAEEPVLWVMLIRFVDGAWQRRGVGQILQSSLAKSLDPGVAWEKIVLG</sequence>
<protein>
    <recommendedName>
        <fullName evidence="2">Heterokaryon incompatibility domain-containing protein</fullName>
    </recommendedName>
</protein>
<reference evidence="3 4" key="1">
    <citation type="submission" date="2015-01" db="EMBL/GenBank/DDBJ databases">
        <title>The Genome Sequence of Exophiala spinifera CBS89968.</title>
        <authorList>
            <consortium name="The Broad Institute Genomics Platform"/>
            <person name="Cuomo C."/>
            <person name="de Hoog S."/>
            <person name="Gorbushina A."/>
            <person name="Stielow B."/>
            <person name="Teixiera M."/>
            <person name="Abouelleil A."/>
            <person name="Chapman S.B."/>
            <person name="Priest M."/>
            <person name="Young S.K."/>
            <person name="Wortman J."/>
            <person name="Nusbaum C."/>
            <person name="Birren B."/>
        </authorList>
    </citation>
    <scope>NUCLEOTIDE SEQUENCE [LARGE SCALE GENOMIC DNA]</scope>
    <source>
        <strain evidence="3 4">CBS 89968</strain>
    </source>
</reference>
<evidence type="ECO:0000256" key="1">
    <source>
        <dbReference type="SAM" id="MobiDB-lite"/>
    </source>
</evidence>
<feature type="domain" description="Heterokaryon incompatibility" evidence="2">
    <location>
        <begin position="222"/>
        <end position="372"/>
    </location>
</feature>
<dbReference type="Pfam" id="PF06985">
    <property type="entry name" value="HET"/>
    <property type="match status" value="1"/>
</dbReference>
<dbReference type="OrthoDB" id="405906at2759"/>
<dbReference type="VEuPathDB" id="FungiDB:PV08_00818"/>
<gene>
    <name evidence="3" type="ORF">PV08_00818</name>
</gene>
<keyword evidence="4" id="KW-1185">Reference proteome</keyword>
<dbReference type="AlphaFoldDB" id="A0A0D2BMS1"/>
<proteinExistence type="predicted"/>
<evidence type="ECO:0000313" key="3">
    <source>
        <dbReference type="EMBL" id="KIW20243.1"/>
    </source>
</evidence>
<accession>A0A0D2BMS1</accession>
<name>A0A0D2BMS1_9EURO</name>
<feature type="compositionally biased region" description="Basic and acidic residues" evidence="1">
    <location>
        <begin position="683"/>
        <end position="693"/>
    </location>
</feature>
<evidence type="ECO:0000259" key="2">
    <source>
        <dbReference type="Pfam" id="PF06985"/>
    </source>
</evidence>
<dbReference type="PANTHER" id="PTHR33112:SF12">
    <property type="entry name" value="HETEROKARYON INCOMPATIBILITY DOMAIN-CONTAINING PROTEIN"/>
    <property type="match status" value="1"/>
</dbReference>
<dbReference type="HOGENOM" id="CLU_003953_5_0_1"/>
<dbReference type="RefSeq" id="XP_016240459.1">
    <property type="nucleotide sequence ID" value="XM_016375183.1"/>
</dbReference>
<dbReference type="InterPro" id="IPR010730">
    <property type="entry name" value="HET"/>
</dbReference>
<organism evidence="3 4">
    <name type="scientific">Exophiala spinifera</name>
    <dbReference type="NCBI Taxonomy" id="91928"/>
    <lineage>
        <taxon>Eukaryota</taxon>
        <taxon>Fungi</taxon>
        <taxon>Dikarya</taxon>
        <taxon>Ascomycota</taxon>
        <taxon>Pezizomycotina</taxon>
        <taxon>Eurotiomycetes</taxon>
        <taxon>Chaetothyriomycetidae</taxon>
        <taxon>Chaetothyriales</taxon>
        <taxon>Herpotrichiellaceae</taxon>
        <taxon>Exophiala</taxon>
    </lineage>
</organism>
<evidence type="ECO:0000313" key="4">
    <source>
        <dbReference type="Proteomes" id="UP000053328"/>
    </source>
</evidence>
<dbReference type="PANTHER" id="PTHR33112">
    <property type="entry name" value="DOMAIN PROTEIN, PUTATIVE-RELATED"/>
    <property type="match status" value="1"/>
</dbReference>
<dbReference type="STRING" id="91928.A0A0D2BMS1"/>
<dbReference type="EMBL" id="KN847492">
    <property type="protein sequence ID" value="KIW20243.1"/>
    <property type="molecule type" value="Genomic_DNA"/>
</dbReference>
<dbReference type="GeneID" id="27327901"/>
<dbReference type="Proteomes" id="UP000053328">
    <property type="component" value="Unassembled WGS sequence"/>
</dbReference>